<proteinExistence type="predicted"/>
<feature type="domain" description="DUF4142" evidence="1">
    <location>
        <begin position="36"/>
        <end position="169"/>
    </location>
</feature>
<keyword evidence="3" id="KW-1185">Reference proteome</keyword>
<gene>
    <name evidence="2" type="ORF">FPZ42_10095</name>
</gene>
<dbReference type="EMBL" id="VOEI01000003">
    <property type="protein sequence ID" value="TWR25977.1"/>
    <property type="molecule type" value="Genomic_DNA"/>
</dbReference>
<dbReference type="PANTHER" id="PTHR38593">
    <property type="entry name" value="BLR2558 PROTEIN"/>
    <property type="match status" value="1"/>
</dbReference>
<dbReference type="OrthoDB" id="883203at2"/>
<evidence type="ECO:0000313" key="3">
    <source>
        <dbReference type="Proteomes" id="UP000318010"/>
    </source>
</evidence>
<evidence type="ECO:0000313" key="2">
    <source>
        <dbReference type="EMBL" id="TWR25977.1"/>
    </source>
</evidence>
<sequence>MRRLGAVLVLVTIIQILACNERKGKNYNKEAINDNERVFMQTAHEDGLAEIAISQLALKKTKDTSLVSLAKHIIADHTDADAQLKKMAKADKITLSDTLSSIHNDAVKSLSAKKGKAFDKAYAQVIVNYNEKAIKLFKAAAETTDGDVQDLAKQTLPKLQSHFQKAENICTDLK</sequence>
<dbReference type="InterPro" id="IPR025419">
    <property type="entry name" value="DUF4142"/>
</dbReference>
<dbReference type="Gene3D" id="1.20.1260.10">
    <property type="match status" value="1"/>
</dbReference>
<organism evidence="2 3">
    <name type="scientific">Mucilaginibacter achroorhodeus</name>
    <dbReference type="NCBI Taxonomy" id="2599294"/>
    <lineage>
        <taxon>Bacteria</taxon>
        <taxon>Pseudomonadati</taxon>
        <taxon>Bacteroidota</taxon>
        <taxon>Sphingobacteriia</taxon>
        <taxon>Sphingobacteriales</taxon>
        <taxon>Sphingobacteriaceae</taxon>
        <taxon>Mucilaginibacter</taxon>
    </lineage>
</organism>
<dbReference type="PANTHER" id="PTHR38593:SF1">
    <property type="entry name" value="BLR2558 PROTEIN"/>
    <property type="match status" value="1"/>
</dbReference>
<evidence type="ECO:0000259" key="1">
    <source>
        <dbReference type="Pfam" id="PF13628"/>
    </source>
</evidence>
<dbReference type="RefSeq" id="WP_146270957.1">
    <property type="nucleotide sequence ID" value="NZ_VOEI01000003.1"/>
</dbReference>
<accession>A0A563U3P4</accession>
<dbReference type="Proteomes" id="UP000318010">
    <property type="component" value="Unassembled WGS sequence"/>
</dbReference>
<comment type="caution">
    <text evidence="2">The sequence shown here is derived from an EMBL/GenBank/DDBJ whole genome shotgun (WGS) entry which is preliminary data.</text>
</comment>
<name>A0A563U3P4_9SPHI</name>
<dbReference type="Pfam" id="PF13628">
    <property type="entry name" value="DUF4142"/>
    <property type="match status" value="1"/>
</dbReference>
<dbReference type="InterPro" id="IPR012347">
    <property type="entry name" value="Ferritin-like"/>
</dbReference>
<protein>
    <submittedName>
        <fullName evidence="2">DUF4142 domain-containing protein</fullName>
    </submittedName>
</protein>
<dbReference type="AlphaFoldDB" id="A0A563U3P4"/>
<reference evidence="2 3" key="1">
    <citation type="submission" date="2019-07" db="EMBL/GenBank/DDBJ databases">
        <authorList>
            <person name="Kim J."/>
        </authorList>
    </citation>
    <scope>NUCLEOTIDE SEQUENCE [LARGE SCALE GENOMIC DNA]</scope>
    <source>
        <strain evidence="2 3">MJ1a</strain>
    </source>
</reference>